<dbReference type="AlphaFoldDB" id="A0A803PTD4"/>
<dbReference type="EnsemblPlants" id="evm.model.06.1170">
    <property type="protein sequence ID" value="cds.evm.model.06.1170"/>
    <property type="gene ID" value="evm.TU.06.1170"/>
</dbReference>
<dbReference type="Proteomes" id="UP000596661">
    <property type="component" value="Chromosome 6"/>
</dbReference>
<name>A0A803PTD4_CANSA</name>
<evidence type="ECO:0000313" key="2">
    <source>
        <dbReference type="EnsemblPlants" id="cds.evm.model.06.1170"/>
    </source>
</evidence>
<organism evidence="2 3">
    <name type="scientific">Cannabis sativa</name>
    <name type="common">Hemp</name>
    <name type="synonym">Marijuana</name>
    <dbReference type="NCBI Taxonomy" id="3483"/>
    <lineage>
        <taxon>Eukaryota</taxon>
        <taxon>Viridiplantae</taxon>
        <taxon>Streptophyta</taxon>
        <taxon>Embryophyta</taxon>
        <taxon>Tracheophyta</taxon>
        <taxon>Spermatophyta</taxon>
        <taxon>Magnoliopsida</taxon>
        <taxon>eudicotyledons</taxon>
        <taxon>Gunneridae</taxon>
        <taxon>Pentapetalae</taxon>
        <taxon>rosids</taxon>
        <taxon>fabids</taxon>
        <taxon>Rosales</taxon>
        <taxon>Cannabaceae</taxon>
        <taxon>Cannabis</taxon>
    </lineage>
</organism>
<proteinExistence type="predicted"/>
<dbReference type="Gramene" id="evm.model.06.1170">
    <property type="protein sequence ID" value="cds.evm.model.06.1170"/>
    <property type="gene ID" value="evm.TU.06.1170"/>
</dbReference>
<sequence length="52" mass="6028">WSELHSTLTSPTILEKIVVVACKIKPLDLLTYHRPPRDEETPNHNYGVWSLE</sequence>
<keyword evidence="3" id="KW-1185">Reference proteome</keyword>
<reference evidence="2" key="2">
    <citation type="submission" date="2021-03" db="UniProtKB">
        <authorList>
            <consortium name="EnsemblPlants"/>
        </authorList>
    </citation>
    <scope>IDENTIFICATION</scope>
</reference>
<dbReference type="EMBL" id="UZAU01000595">
    <property type="status" value="NOT_ANNOTATED_CDS"/>
    <property type="molecule type" value="Genomic_DNA"/>
</dbReference>
<accession>A0A803PTD4</accession>
<evidence type="ECO:0000256" key="1">
    <source>
        <dbReference type="SAM" id="MobiDB-lite"/>
    </source>
</evidence>
<feature type="region of interest" description="Disordered" evidence="1">
    <location>
        <begin position="33"/>
        <end position="52"/>
    </location>
</feature>
<reference evidence="2" key="1">
    <citation type="submission" date="2018-11" db="EMBL/GenBank/DDBJ databases">
        <authorList>
            <person name="Grassa J C."/>
        </authorList>
    </citation>
    <scope>NUCLEOTIDE SEQUENCE [LARGE SCALE GENOMIC DNA]</scope>
</reference>
<evidence type="ECO:0000313" key="3">
    <source>
        <dbReference type="Proteomes" id="UP000596661"/>
    </source>
</evidence>
<protein>
    <submittedName>
        <fullName evidence="2">Uncharacterized protein</fullName>
    </submittedName>
</protein>